<dbReference type="Gene3D" id="3.40.50.300">
    <property type="entry name" value="P-loop containing nucleotide triphosphate hydrolases"/>
    <property type="match status" value="1"/>
</dbReference>
<dbReference type="Pfam" id="PF13401">
    <property type="entry name" value="AAA_22"/>
    <property type="match status" value="1"/>
</dbReference>
<gene>
    <name evidence="2" type="ORF">AVL55_03790</name>
</gene>
<evidence type="ECO:0000313" key="2">
    <source>
        <dbReference type="EMBL" id="AMJ97360.1"/>
    </source>
</evidence>
<protein>
    <recommendedName>
        <fullName evidence="1">ORC1/DEAH AAA+ ATPase domain-containing protein</fullName>
    </recommendedName>
</protein>
<dbReference type="Proteomes" id="UP000063991">
    <property type="component" value="Chromosome"/>
</dbReference>
<feature type="domain" description="ORC1/DEAH AAA+ ATPase" evidence="1">
    <location>
        <begin position="121"/>
        <end position="273"/>
    </location>
</feature>
<organism evidence="2 3">
    <name type="scientific">Alteromonas macleodii</name>
    <name type="common">Pseudoalteromonas macleodii</name>
    <dbReference type="NCBI Taxonomy" id="28108"/>
    <lineage>
        <taxon>Bacteria</taxon>
        <taxon>Pseudomonadati</taxon>
        <taxon>Pseudomonadota</taxon>
        <taxon>Gammaproteobacteria</taxon>
        <taxon>Alteromonadales</taxon>
        <taxon>Alteromonadaceae</taxon>
        <taxon>Alteromonas/Salinimonas group</taxon>
        <taxon>Alteromonas</taxon>
    </lineage>
</organism>
<sequence>MTEATLLLEQWIDDNPFITSLQMLKLTESELISRLSARDDITPNYSTLSNGIKRVGLAKRFYVPPEYTFDLYNQIHHMILIGYLNRHPKTDDYDKYLNLVENGEVSVKDLPAPNTLIDAGTAMLCMGRSGHGKTTVHDKLLETFNPVDNFHPPSENTGFRRLPQVMFVKTYIKSATSKKAFLVSILNAIDKKLNSHFTAKLPSRDTVGEQVIYVIKICRMVGLGLLVIDDVQWVLNSKTTKDNKVVTNVFLEEFFNDLGVPMIFIGTPEAGDLFSAPEQSEQSERRLISDGKFILSDHSIEHITWKTMVKALSTNFLGMGEKLVDKEFEHAIFYYCEGNISKLKRLVNHILSANLSMTKSNRFNSLYTAHVATHIRKESIKPKLPKVDVTPAYSAEKTAQIVDKNTQKKDSKKQERIDRIKRLQALDMGDE</sequence>
<dbReference type="AlphaFoldDB" id="A0A126PX32"/>
<reference evidence="2 3" key="1">
    <citation type="submission" date="2015-12" db="EMBL/GenBank/DDBJ databases">
        <authorList>
            <person name="Shamseldin A."/>
            <person name="Moawad H."/>
            <person name="Abd El-Rahim W.M."/>
            <person name="Sadowsky M.J."/>
        </authorList>
    </citation>
    <scope>NUCLEOTIDE SEQUENCE [LARGE SCALE GENOMIC DNA]</scope>
    <source>
        <strain evidence="2 3">D7</strain>
    </source>
</reference>
<dbReference type="GO" id="GO:0016887">
    <property type="term" value="F:ATP hydrolysis activity"/>
    <property type="evidence" value="ECO:0007669"/>
    <property type="project" value="InterPro"/>
</dbReference>
<dbReference type="EMBL" id="CP014323">
    <property type="protein sequence ID" value="AMJ97360.1"/>
    <property type="molecule type" value="Genomic_DNA"/>
</dbReference>
<name>A0A126PX32_ALTMA</name>
<dbReference type="InterPro" id="IPR027417">
    <property type="entry name" value="P-loop_NTPase"/>
</dbReference>
<evidence type="ECO:0000259" key="1">
    <source>
        <dbReference type="Pfam" id="PF13401"/>
    </source>
</evidence>
<proteinExistence type="predicted"/>
<accession>A0A126PX32</accession>
<dbReference type="SUPFAM" id="SSF52540">
    <property type="entry name" value="P-loop containing nucleoside triphosphate hydrolases"/>
    <property type="match status" value="1"/>
</dbReference>
<dbReference type="RefSeq" id="WP_061094293.1">
    <property type="nucleotide sequence ID" value="NZ_CP014323.1"/>
</dbReference>
<evidence type="ECO:0000313" key="3">
    <source>
        <dbReference type="Proteomes" id="UP000063991"/>
    </source>
</evidence>
<dbReference type="InterPro" id="IPR049945">
    <property type="entry name" value="AAA_22"/>
</dbReference>
<dbReference type="OrthoDB" id="5593847at2"/>